<accession>A0ACB9YMV8</accession>
<dbReference type="EMBL" id="MU393575">
    <property type="protein sequence ID" value="KAI4860736.1"/>
    <property type="molecule type" value="Genomic_DNA"/>
</dbReference>
<gene>
    <name evidence="1" type="ORF">F4820DRAFT_452629</name>
</gene>
<name>A0ACB9YMV8_9PEZI</name>
<dbReference type="Proteomes" id="UP001497700">
    <property type="component" value="Unassembled WGS sequence"/>
</dbReference>
<evidence type="ECO:0000313" key="2">
    <source>
        <dbReference type="Proteomes" id="UP001497700"/>
    </source>
</evidence>
<evidence type="ECO:0000313" key="1">
    <source>
        <dbReference type="EMBL" id="KAI4860736.1"/>
    </source>
</evidence>
<protein>
    <submittedName>
        <fullName evidence="1">Uncharacterized protein</fullName>
    </submittedName>
</protein>
<keyword evidence="2" id="KW-1185">Reference proteome</keyword>
<proteinExistence type="predicted"/>
<comment type="caution">
    <text evidence="1">The sequence shown here is derived from an EMBL/GenBank/DDBJ whole genome shotgun (WGS) entry which is preliminary data.</text>
</comment>
<reference evidence="1 2" key="1">
    <citation type="journal article" date="2022" name="New Phytol.">
        <title>Ecological generalism drives hyperdiversity of secondary metabolite gene clusters in xylarialean endophytes.</title>
        <authorList>
            <person name="Franco M.E.E."/>
            <person name="Wisecaver J.H."/>
            <person name="Arnold A.E."/>
            <person name="Ju Y.M."/>
            <person name="Slot J.C."/>
            <person name="Ahrendt S."/>
            <person name="Moore L.P."/>
            <person name="Eastman K.E."/>
            <person name="Scott K."/>
            <person name="Konkel Z."/>
            <person name="Mondo S.J."/>
            <person name="Kuo A."/>
            <person name="Hayes R.D."/>
            <person name="Haridas S."/>
            <person name="Andreopoulos B."/>
            <person name="Riley R."/>
            <person name="LaButti K."/>
            <person name="Pangilinan J."/>
            <person name="Lipzen A."/>
            <person name="Amirebrahimi M."/>
            <person name="Yan J."/>
            <person name="Adam C."/>
            <person name="Keymanesh K."/>
            <person name="Ng V."/>
            <person name="Louie K."/>
            <person name="Northen T."/>
            <person name="Drula E."/>
            <person name="Henrissat B."/>
            <person name="Hsieh H.M."/>
            <person name="Youens-Clark K."/>
            <person name="Lutzoni F."/>
            <person name="Miadlikowska J."/>
            <person name="Eastwood D.C."/>
            <person name="Hamelin R.C."/>
            <person name="Grigoriev I.V."/>
            <person name="U'Ren J.M."/>
        </authorList>
    </citation>
    <scope>NUCLEOTIDE SEQUENCE [LARGE SCALE GENOMIC DNA]</scope>
    <source>
        <strain evidence="1 2">CBS 119005</strain>
    </source>
</reference>
<sequence length="344" mass="39506">MSVSEEQDIELESLACEYIAKERTKDRDLCPREYRTRGNELVAVASPGEVLRSYHKEQIATEFHVFMNLPAEVRIMIYKCCLTKGTIFVPRGAFTSRVKYKKKYTMDAQIPPTQTERYRGVPKDWGALYATKKHIGLICGVSRQVQTEALPVFYGQNRFVLPYGYWVIPNILDTPGTLTTPHGQIGNCMRDISVAFDSRDDEAATRSAPLCPPDTDDGHGNVVDQEKFLRDAHDERVARVGYMWRRRIWHLQAMRLDRVRLCFRECKCPMGCCRLVGMALEELEGSSSSCFSRPGRWKFSFPREVEVTGWRGEGERVRIEEALRRTFRGDVPVEITFVEDEGDV</sequence>
<organism evidence="1 2">
    <name type="scientific">Hypoxylon rubiginosum</name>
    <dbReference type="NCBI Taxonomy" id="110542"/>
    <lineage>
        <taxon>Eukaryota</taxon>
        <taxon>Fungi</taxon>
        <taxon>Dikarya</taxon>
        <taxon>Ascomycota</taxon>
        <taxon>Pezizomycotina</taxon>
        <taxon>Sordariomycetes</taxon>
        <taxon>Xylariomycetidae</taxon>
        <taxon>Xylariales</taxon>
        <taxon>Hypoxylaceae</taxon>
        <taxon>Hypoxylon</taxon>
    </lineage>
</organism>